<protein>
    <submittedName>
        <fullName evidence="1">Type II toxin-antitoxin system Phd/YefM family antitoxin</fullName>
    </submittedName>
</protein>
<name>A0A9D5JSF5_9BACT</name>
<accession>A0A9D5JSF5</accession>
<organism evidence="1 2">
    <name type="scientific">candidate division KSB3 bacterium</name>
    <dbReference type="NCBI Taxonomy" id="2044937"/>
    <lineage>
        <taxon>Bacteria</taxon>
        <taxon>candidate division KSB3</taxon>
    </lineage>
</organism>
<dbReference type="AlphaFoldDB" id="A0A9D5JSF5"/>
<reference evidence="1" key="1">
    <citation type="submission" date="2019-11" db="EMBL/GenBank/DDBJ databases">
        <title>Microbial mats filling the niche in hypersaline microbial mats.</title>
        <authorList>
            <person name="Wong H.L."/>
            <person name="Macleod F.I."/>
            <person name="White R.A. III"/>
            <person name="Burns B.P."/>
        </authorList>
    </citation>
    <scope>NUCLEOTIDE SEQUENCE</scope>
    <source>
        <strain evidence="1">Rbin_158</strain>
    </source>
</reference>
<dbReference type="EMBL" id="WJJP01000048">
    <property type="protein sequence ID" value="MBD3323275.1"/>
    <property type="molecule type" value="Genomic_DNA"/>
</dbReference>
<proteinExistence type="predicted"/>
<sequence>MRTPISDTKIGKEIYHLLEQVIETHIPVEIEFKGHTVRISLEDSGKLARLEPHPDCLVGDPEDIVHLDWSGEVHHDIP</sequence>
<evidence type="ECO:0000313" key="1">
    <source>
        <dbReference type="EMBL" id="MBD3323275.1"/>
    </source>
</evidence>
<comment type="caution">
    <text evidence="1">The sequence shown here is derived from an EMBL/GenBank/DDBJ whole genome shotgun (WGS) entry which is preliminary data.</text>
</comment>
<evidence type="ECO:0000313" key="2">
    <source>
        <dbReference type="Proteomes" id="UP000649604"/>
    </source>
</evidence>
<gene>
    <name evidence="1" type="ORF">GF339_01750</name>
</gene>
<dbReference type="Proteomes" id="UP000649604">
    <property type="component" value="Unassembled WGS sequence"/>
</dbReference>